<proteinExistence type="predicted"/>
<gene>
    <name evidence="2" type="ORF">WG66_19453</name>
</gene>
<protein>
    <recommendedName>
        <fullName evidence="1">Endonuclease/exonuclease/phosphatase domain-containing protein</fullName>
    </recommendedName>
</protein>
<evidence type="ECO:0000313" key="3">
    <source>
        <dbReference type="Proteomes" id="UP000054988"/>
    </source>
</evidence>
<dbReference type="AlphaFoldDB" id="A0A0W0EV65"/>
<dbReference type="SUPFAM" id="SSF56219">
    <property type="entry name" value="DNase I-like"/>
    <property type="match status" value="1"/>
</dbReference>
<dbReference type="PANTHER" id="PTHR42834">
    <property type="entry name" value="ENDONUCLEASE/EXONUCLEASE/PHOSPHATASE FAMILY PROTEIN (AFU_ORTHOLOGUE AFUA_3G09210)"/>
    <property type="match status" value="1"/>
</dbReference>
<dbReference type="Pfam" id="PF03372">
    <property type="entry name" value="Exo_endo_phos"/>
    <property type="match status" value="1"/>
</dbReference>
<dbReference type="InterPro" id="IPR036691">
    <property type="entry name" value="Endo/exonu/phosph_ase_sf"/>
</dbReference>
<sequence length="639" mass="68360">MDLAAYGFAYIVTSFPVLKSYAERLMAKLYSLLFWSTLVSVCTSTSVTDIQGPAWRSSLVGLKITNVTGIVTAKGPDSFFITGVPVSDARISNGLQVFGSAGVGRVNVGDKVVLAGTVSEFRSSTAPDDLFITELLPNISTITVLSSNNTIIPIVLGRDRSPPTQYLTALDVGGDSFLSVPNNVSRLMSVNATLEPETYGLDFWETLEGQLVVIPKPIALAFPNRFGDFWVHGDWPVTGKNSRGGLTMIFGPDGIVDAQPEAIIIGTPLDGTKNPNVALGTSVSDIVGIVTFQFGFFRVLPLTAPTVLSTLDATVPPSTLTSGPVSCVLTVGDYNVENMAPTSPHIPNVADHIANYLNSPDIMFIQEIQDNSGPTDDGTVSANLTLTALSKAIAAAGGVTYDFVEVEPIDGQDGGQPGGNIRQAFLYRPEKLSLVPGSPAGGPLDGVQVIDYSGKASLSFNPGRIDPNNIAWTASRKPLVAEWRTPDGATLFTVNLHLSSKGGSSSTNGNSRPPVNLPVDQRTQQMKTISTFLRSLLEKDSEANIIVAGDFNEFVHTRSVFASFEGIMHEVEELAGVPPEERYTYVFDQFSEQLDHMFVSGAIGKRVVEAEHVHVNNWSPSLAVRVSDHDPSVARIRIC</sequence>
<dbReference type="EMBL" id="LATX01002510">
    <property type="protein sequence ID" value="KTB27948.1"/>
    <property type="molecule type" value="Genomic_DNA"/>
</dbReference>
<dbReference type="GO" id="GO:0003824">
    <property type="term" value="F:catalytic activity"/>
    <property type="evidence" value="ECO:0007669"/>
    <property type="project" value="InterPro"/>
</dbReference>
<dbReference type="PANTHER" id="PTHR42834:SF1">
    <property type="entry name" value="ENDONUCLEASE_EXONUCLEASE_PHOSPHATASE FAMILY PROTEIN (AFU_ORTHOLOGUE AFUA_3G09210)"/>
    <property type="match status" value="1"/>
</dbReference>
<accession>A0A0W0EV65</accession>
<dbReference type="InterPro" id="IPR005135">
    <property type="entry name" value="Endo/exonuclease/phosphatase"/>
</dbReference>
<dbReference type="Proteomes" id="UP000054988">
    <property type="component" value="Unassembled WGS sequence"/>
</dbReference>
<evidence type="ECO:0000259" key="1">
    <source>
        <dbReference type="Pfam" id="PF03372"/>
    </source>
</evidence>
<comment type="caution">
    <text evidence="2">The sequence shown here is derived from an EMBL/GenBank/DDBJ whole genome shotgun (WGS) entry which is preliminary data.</text>
</comment>
<feature type="domain" description="Endonuclease/exonuclease/phosphatase" evidence="1">
    <location>
        <begin position="345"/>
        <end position="629"/>
    </location>
</feature>
<dbReference type="Gene3D" id="3.60.10.10">
    <property type="entry name" value="Endonuclease/exonuclease/phosphatase"/>
    <property type="match status" value="1"/>
</dbReference>
<evidence type="ECO:0000313" key="2">
    <source>
        <dbReference type="EMBL" id="KTB27948.1"/>
    </source>
</evidence>
<organism evidence="2 3">
    <name type="scientific">Moniliophthora roreri</name>
    <name type="common">Frosty pod rot fungus</name>
    <name type="synonym">Monilia roreri</name>
    <dbReference type="NCBI Taxonomy" id="221103"/>
    <lineage>
        <taxon>Eukaryota</taxon>
        <taxon>Fungi</taxon>
        <taxon>Dikarya</taxon>
        <taxon>Basidiomycota</taxon>
        <taxon>Agaricomycotina</taxon>
        <taxon>Agaricomycetes</taxon>
        <taxon>Agaricomycetidae</taxon>
        <taxon>Agaricales</taxon>
        <taxon>Marasmiineae</taxon>
        <taxon>Marasmiaceae</taxon>
        <taxon>Moniliophthora</taxon>
    </lineage>
</organism>
<dbReference type="eggNOG" id="ENOG502QV0U">
    <property type="taxonomic scope" value="Eukaryota"/>
</dbReference>
<name>A0A0W0EV65_MONRR</name>
<reference evidence="2 3" key="1">
    <citation type="submission" date="2015-12" db="EMBL/GenBank/DDBJ databases">
        <title>Draft genome sequence of Moniliophthora roreri, the causal agent of frosty pod rot of cacao.</title>
        <authorList>
            <person name="Aime M.C."/>
            <person name="Diaz-Valderrama J.R."/>
            <person name="Kijpornyongpan T."/>
            <person name="Phillips-Mora W."/>
        </authorList>
    </citation>
    <scope>NUCLEOTIDE SEQUENCE [LARGE SCALE GENOMIC DNA]</scope>
    <source>
        <strain evidence="2 3">MCA 2952</strain>
    </source>
</reference>